<organism evidence="2 3">
    <name type="scientific">Mycena pura</name>
    <dbReference type="NCBI Taxonomy" id="153505"/>
    <lineage>
        <taxon>Eukaryota</taxon>
        <taxon>Fungi</taxon>
        <taxon>Dikarya</taxon>
        <taxon>Basidiomycota</taxon>
        <taxon>Agaricomycotina</taxon>
        <taxon>Agaricomycetes</taxon>
        <taxon>Agaricomycetidae</taxon>
        <taxon>Agaricales</taxon>
        <taxon>Marasmiineae</taxon>
        <taxon>Mycenaceae</taxon>
        <taxon>Mycena</taxon>
    </lineage>
</organism>
<dbReference type="AlphaFoldDB" id="A0AAD6Y4Y7"/>
<evidence type="ECO:0000313" key="2">
    <source>
        <dbReference type="EMBL" id="KAJ7194332.1"/>
    </source>
</evidence>
<keyword evidence="3" id="KW-1185">Reference proteome</keyword>
<protein>
    <submittedName>
        <fullName evidence="2">Uncharacterized protein</fullName>
    </submittedName>
</protein>
<dbReference type="Proteomes" id="UP001219525">
    <property type="component" value="Unassembled WGS sequence"/>
</dbReference>
<evidence type="ECO:0000256" key="1">
    <source>
        <dbReference type="SAM" id="MobiDB-lite"/>
    </source>
</evidence>
<gene>
    <name evidence="2" type="ORF">GGX14DRAFT_404783</name>
</gene>
<evidence type="ECO:0000313" key="3">
    <source>
        <dbReference type="Proteomes" id="UP001219525"/>
    </source>
</evidence>
<reference evidence="2" key="1">
    <citation type="submission" date="2023-03" db="EMBL/GenBank/DDBJ databases">
        <title>Massive genome expansion in bonnet fungi (Mycena s.s.) driven by repeated elements and novel gene families across ecological guilds.</title>
        <authorList>
            <consortium name="Lawrence Berkeley National Laboratory"/>
            <person name="Harder C.B."/>
            <person name="Miyauchi S."/>
            <person name="Viragh M."/>
            <person name="Kuo A."/>
            <person name="Thoen E."/>
            <person name="Andreopoulos B."/>
            <person name="Lu D."/>
            <person name="Skrede I."/>
            <person name="Drula E."/>
            <person name="Henrissat B."/>
            <person name="Morin E."/>
            <person name="Kohler A."/>
            <person name="Barry K."/>
            <person name="LaButti K."/>
            <person name="Morin E."/>
            <person name="Salamov A."/>
            <person name="Lipzen A."/>
            <person name="Mereny Z."/>
            <person name="Hegedus B."/>
            <person name="Baldrian P."/>
            <person name="Stursova M."/>
            <person name="Weitz H."/>
            <person name="Taylor A."/>
            <person name="Grigoriev I.V."/>
            <person name="Nagy L.G."/>
            <person name="Martin F."/>
            <person name="Kauserud H."/>
        </authorList>
    </citation>
    <scope>NUCLEOTIDE SEQUENCE</scope>
    <source>
        <strain evidence="2">9144</strain>
    </source>
</reference>
<dbReference type="EMBL" id="JARJCW010000099">
    <property type="protein sequence ID" value="KAJ7194332.1"/>
    <property type="molecule type" value="Genomic_DNA"/>
</dbReference>
<accession>A0AAD6Y4Y7</accession>
<name>A0AAD6Y4Y7_9AGAR</name>
<feature type="region of interest" description="Disordered" evidence="1">
    <location>
        <begin position="83"/>
        <end position="112"/>
    </location>
</feature>
<proteinExistence type="predicted"/>
<feature type="compositionally biased region" description="Low complexity" evidence="1">
    <location>
        <begin position="86"/>
        <end position="112"/>
    </location>
</feature>
<comment type="caution">
    <text evidence="2">The sequence shown here is derived from an EMBL/GenBank/DDBJ whole genome shotgun (WGS) entry which is preliminary data.</text>
</comment>
<sequence length="112" mass="11679">MPAACLTCPQVLSPACPLPCAECTLTVLPAVSICLPALPHTSLQATMPPQLKSSPACLPCRLPAESIHLEVFRHQKRGPFSAFFKPSTMPTTSTTTTYQTTPSLAADAAAAG</sequence>